<comment type="caution">
    <text evidence="2">The sequence shown here is derived from an EMBL/GenBank/DDBJ whole genome shotgun (WGS) entry which is preliminary data.</text>
</comment>
<dbReference type="Gene3D" id="3.40.50.720">
    <property type="entry name" value="NAD(P)-binding Rossmann-like Domain"/>
    <property type="match status" value="1"/>
</dbReference>
<accession>A0A0G0JI96</accession>
<dbReference type="PATRIC" id="fig|1618422.5.peg.380"/>
<organism evidence="2 3">
    <name type="scientific">Candidatus Daviesbacteria bacterium GW2011_GWA2_38_24</name>
    <dbReference type="NCBI Taxonomy" id="1618422"/>
    <lineage>
        <taxon>Bacteria</taxon>
        <taxon>Candidatus Daviesiibacteriota</taxon>
    </lineage>
</organism>
<dbReference type="PROSITE" id="PS00895">
    <property type="entry name" value="3_HYDROXYISOBUT_DH"/>
    <property type="match status" value="1"/>
</dbReference>
<dbReference type="PANTHER" id="PTHR43060:SF15">
    <property type="entry name" value="3-HYDROXYISOBUTYRATE DEHYDROGENASE-LIKE 1, MITOCHONDRIAL-RELATED"/>
    <property type="match status" value="1"/>
</dbReference>
<dbReference type="Pfam" id="PF03446">
    <property type="entry name" value="NAD_binding_2"/>
    <property type="match status" value="1"/>
</dbReference>
<dbReference type="GO" id="GO:0016491">
    <property type="term" value="F:oxidoreductase activity"/>
    <property type="evidence" value="ECO:0007669"/>
    <property type="project" value="InterPro"/>
</dbReference>
<dbReference type="EMBL" id="LBUP01000001">
    <property type="protein sequence ID" value="KKQ67448.1"/>
    <property type="molecule type" value="Genomic_DNA"/>
</dbReference>
<protein>
    <submittedName>
        <fullName evidence="2">6-phosphogluconate dehydrogenase NAD-binding protein</fullName>
    </submittedName>
</protein>
<dbReference type="InterPro" id="IPR036291">
    <property type="entry name" value="NAD(P)-bd_dom_sf"/>
</dbReference>
<sequence length="61" mass="6484">MKVGFVGLGLMGRPMALNIHKKGFPLTVYNRTPSRAEEFKALPGAKVALSPAGVGEESEKV</sequence>
<gene>
    <name evidence="2" type="ORF">US86_C0001G0375</name>
</gene>
<dbReference type="InterPro" id="IPR006115">
    <property type="entry name" value="6PGDH_NADP-bd"/>
</dbReference>
<evidence type="ECO:0000313" key="3">
    <source>
        <dbReference type="Proteomes" id="UP000034235"/>
    </source>
</evidence>
<dbReference type="InterPro" id="IPR002204">
    <property type="entry name" value="3-OH-isobutyrate_DH-rel_CS"/>
</dbReference>
<dbReference type="GO" id="GO:0016054">
    <property type="term" value="P:organic acid catabolic process"/>
    <property type="evidence" value="ECO:0007669"/>
    <property type="project" value="UniProtKB-ARBA"/>
</dbReference>
<evidence type="ECO:0000259" key="1">
    <source>
        <dbReference type="Pfam" id="PF03446"/>
    </source>
</evidence>
<dbReference type="Proteomes" id="UP000034235">
    <property type="component" value="Unassembled WGS sequence"/>
</dbReference>
<feature type="domain" description="6-phosphogluconate dehydrogenase NADP-binding" evidence="1">
    <location>
        <begin position="2"/>
        <end position="60"/>
    </location>
</feature>
<evidence type="ECO:0000313" key="2">
    <source>
        <dbReference type="EMBL" id="KKQ67448.1"/>
    </source>
</evidence>
<name>A0A0G0JI96_9BACT</name>
<dbReference type="GO" id="GO:0050661">
    <property type="term" value="F:NADP binding"/>
    <property type="evidence" value="ECO:0007669"/>
    <property type="project" value="InterPro"/>
</dbReference>
<dbReference type="SUPFAM" id="SSF51735">
    <property type="entry name" value="NAD(P)-binding Rossmann-fold domains"/>
    <property type="match status" value="1"/>
</dbReference>
<reference evidence="2 3" key="1">
    <citation type="journal article" date="2015" name="Nature">
        <title>rRNA introns, odd ribosomes, and small enigmatic genomes across a large radiation of phyla.</title>
        <authorList>
            <person name="Brown C.T."/>
            <person name="Hug L.A."/>
            <person name="Thomas B.C."/>
            <person name="Sharon I."/>
            <person name="Castelle C.J."/>
            <person name="Singh A."/>
            <person name="Wilkins M.J."/>
            <person name="Williams K.H."/>
            <person name="Banfield J.F."/>
        </authorList>
    </citation>
    <scope>NUCLEOTIDE SEQUENCE [LARGE SCALE GENOMIC DNA]</scope>
</reference>
<dbReference type="PANTHER" id="PTHR43060">
    <property type="entry name" value="3-HYDROXYISOBUTYRATE DEHYDROGENASE-LIKE 1, MITOCHONDRIAL-RELATED"/>
    <property type="match status" value="1"/>
</dbReference>
<dbReference type="AlphaFoldDB" id="A0A0G0JI96"/>
<proteinExistence type="predicted"/>